<proteinExistence type="predicted"/>
<dbReference type="Proteomes" id="UP000315496">
    <property type="component" value="Chromosome 2"/>
</dbReference>
<comment type="caution">
    <text evidence="1">The sequence shown here is derived from an EMBL/GenBank/DDBJ whole genome shotgun (WGS) entry which is preliminary data.</text>
</comment>
<organism evidence="1 2">
    <name type="scientific">Giardia muris</name>
    <dbReference type="NCBI Taxonomy" id="5742"/>
    <lineage>
        <taxon>Eukaryota</taxon>
        <taxon>Metamonada</taxon>
        <taxon>Diplomonadida</taxon>
        <taxon>Hexamitidae</taxon>
        <taxon>Giardiinae</taxon>
        <taxon>Giardia</taxon>
    </lineage>
</organism>
<dbReference type="EMBL" id="VDLU01000002">
    <property type="protein sequence ID" value="TNJ28590.1"/>
    <property type="molecule type" value="Genomic_DNA"/>
</dbReference>
<reference evidence="1 2" key="1">
    <citation type="submission" date="2019-05" db="EMBL/GenBank/DDBJ databases">
        <title>The compact genome of Giardia muris reveals important steps in the evolution of intestinal protozoan parasites.</title>
        <authorList>
            <person name="Xu F."/>
            <person name="Jimenez-Gonzalez A."/>
            <person name="Einarsson E."/>
            <person name="Astvaldsson A."/>
            <person name="Peirasmaki D."/>
            <person name="Eckmann L."/>
            <person name="Andersson J.O."/>
            <person name="Svard S.G."/>
            <person name="Jerlstrom-Hultqvist J."/>
        </authorList>
    </citation>
    <scope>NUCLEOTIDE SEQUENCE [LARGE SCALE GENOMIC DNA]</scope>
    <source>
        <strain evidence="1 2">Roberts-Thomson</strain>
    </source>
</reference>
<gene>
    <name evidence="1" type="ORF">GMRT_12754</name>
</gene>
<dbReference type="VEuPathDB" id="GiardiaDB:GMRT_12754"/>
<protein>
    <recommendedName>
        <fullName evidence="3">JAB1/MPN/MOV34 metalloenzyme domain-containing protein</fullName>
    </recommendedName>
</protein>
<evidence type="ECO:0000313" key="1">
    <source>
        <dbReference type="EMBL" id="TNJ28590.1"/>
    </source>
</evidence>
<evidence type="ECO:0000313" key="2">
    <source>
        <dbReference type="Proteomes" id="UP000315496"/>
    </source>
</evidence>
<keyword evidence="2" id="KW-1185">Reference proteome</keyword>
<accession>A0A4Z1SS50</accession>
<sequence length="215" mass="23419">MLSVDLDVVLRLVDVSVGALPDVAHGIVLGTVGDEGMVCTEFVTGRSASELSHLRASLRAISGGTDVIAFFTSTTEALPLRDEAFQSACATQLANLTFVGRPCILTLDPRYLEFGQVRLCAYECEPGATLKPTEIEVSINESIAPRAVLETLMAKTPKLTALKPIPSIDTLKYLQTYYTELKGRTPEKVPFIEKELGYLLSLEAELRRELLGSKE</sequence>
<dbReference type="AlphaFoldDB" id="A0A4Z1SS50"/>
<name>A0A4Z1SS50_GIAMU</name>
<evidence type="ECO:0008006" key="3">
    <source>
        <dbReference type="Google" id="ProtNLM"/>
    </source>
</evidence>